<gene>
    <name evidence="1" type="ORF">LCGC14_0408620</name>
</gene>
<organism evidence="1">
    <name type="scientific">marine sediment metagenome</name>
    <dbReference type="NCBI Taxonomy" id="412755"/>
    <lineage>
        <taxon>unclassified sequences</taxon>
        <taxon>metagenomes</taxon>
        <taxon>ecological metagenomes</taxon>
    </lineage>
</organism>
<proteinExistence type="predicted"/>
<sequence length="1896" mass="216174">MVEPIVKEPDKPRVVPPVEIPEFFPGFGKELQQLGVGQFRAQKRLAEAERKKKQVEQLRIKHPLSELFGFRPPEGFVAPTVGGIISEKNLEQAILEAQQEYDLAIQNLKSTIWRQEVMVTLPNYLSIPDYKVQTAEDVLKYVPLDNVRDEDMIWLTAAFDRLKHLSNVLPEGFDGDAIEAQTKILDEILTAPKLELRAVANLTVDEIAKSFAFGVAELPQGMTEEQVRSMLSQMDLEDEEMKSAKDWLNARATNWRLETTRLNLIREGIVLAEAPELTPFEFGKLLLTQPMMATVYGLDKYFNMLPRPLASAAIIGVHKLFNTPEYTAAARLEGQYDYFRSMGLSNWESYATAFNEWDAPWWYKLGAEVFFDPVSYIGLGFATSAAKSIGWGLTKVGLRRIGTRIGPWVAAAEQGYVSGADAIFKGAVKGVLAPVKGFYWLTEKGARALGVRGLVEWGIPKTYTTMARNFARDSYMKFSSVLQRTYPEVRNMKGLTAKDAIDAGTNAIDQALARPMEGWDAAVRAGAPMLEFDYINEAASRNLVKGIVEDVTFDTNSLARLNNEVLNMFSGQGERITAGNMISQLGQEATEDMVEKLSAKLIAFRQKTAGTAKAALKGDSATDVLMGMFNRLENIRYSNLQSPLTKFMNQAGRAASWHSRVADRILYSSQLVALERRVVMPMARWNLLFANFGPYNFLENMQRSFLGGAELLYPKSYSGVAETNRLFKGLTNAPYELVLFERGERHLAQAMIDPATGKVAVFQGGKVPFVTRNVTIPEKIPFLGGKKVGAKINIAGREYMMGSFQDGYDMWSHFNSMQVAYDFQVNYMKALAEVDPKGMGSIVNAVKGKSAQIDNIAAIHPSDARDIERVLIQEGTVGPEGIRALADIDVLEFERRQISKDFWKTADKMTDVRMTTKTTTQDAILDGSIFKDIDGFMAARVAEERDLSLISLKNQIEALTKEADAFLASPPRNLDEFLGDMQNITSMVEGTGERIHDYRKLTELRKAKLSPGEMDDFEVGSAKLLAEFMETAEADLTRIMSQLTDNASTAGLTDVQIARLTDIDSVSRLELENILATRNKIAEIEAVIPRTPKKARNERFWQQQRSQKAIIWDGYDTNARKFKGLRLRASRSFLQSVDKPVFTPEFVPDVVTELTPNHLAYLFGATGDDLYRGLTRVQHHITVRPKEDFILHTLEQADAYATKLGKTATDIGFTDEAIGDVYDQLWHNLGVESTILTPDSPTVMQLEEIRQEVTRLHAANKIPESDVVKYRQYINSVADDVEKLPMYKEAAGTPEWFATKESAMTKARDLHALSYPTYDDANIIDESMRAIFPFWNYELFRWRWIPRTYMRTPGTMTGLAKYVENTDQGYLPIPGTDLQINILRGSVWMGGLRSFYLRDFPEYYDAMPGMEFIDYIGRAGFFPGVHVMAPIVLFGAVTGKPELGQLAPNWMKTTLSTLRALSPQHIGAVLEHIYPDRFRDYMTMLTLGAEGYDADEIWRKKQNKEVLTPEEEKLWLDATNKVDGVKGILMQQTGLFRIRPPEFTEMRREFRLAIEEATGVPVSVQDQIDRQYPVTGKRFSDYYSLDILQQKLLYEWESYRRWQGVTTPLYPSSWQQLDVKIRDYYEEIERVYDVSRRTGLYEDGELIRPSMEEMNRQWVEGTIGPDQWTSFRSDMQGSLSEAIRILGESPAYKDVPKTFEERAKMLEERGITTPTQTPDQELLYYYYELRPEFKFNWESQRMERDFDTYYAYIDILLESLDVPHRERLLQRIQSDWTPMEKLYWQFSREYARPYRNIRSIVLREYQPEEIQTIRRYEVARGAERDQIREVTGPDGEKLISGFQRRVREARQRFRILDPETDAWLTFFGTTDKIMTTQAAEIHKELEKKYLVKAMIK</sequence>
<evidence type="ECO:0008006" key="2">
    <source>
        <dbReference type="Google" id="ProtNLM"/>
    </source>
</evidence>
<dbReference type="EMBL" id="LAZR01000358">
    <property type="protein sequence ID" value="KKN72620.1"/>
    <property type="molecule type" value="Genomic_DNA"/>
</dbReference>
<evidence type="ECO:0000313" key="1">
    <source>
        <dbReference type="EMBL" id="KKN72620.1"/>
    </source>
</evidence>
<name>A0A0F9SUG4_9ZZZZ</name>
<comment type="caution">
    <text evidence="1">The sequence shown here is derived from an EMBL/GenBank/DDBJ whole genome shotgun (WGS) entry which is preliminary data.</text>
</comment>
<accession>A0A0F9SUG4</accession>
<reference evidence="1" key="1">
    <citation type="journal article" date="2015" name="Nature">
        <title>Complex archaea that bridge the gap between prokaryotes and eukaryotes.</title>
        <authorList>
            <person name="Spang A."/>
            <person name="Saw J.H."/>
            <person name="Jorgensen S.L."/>
            <person name="Zaremba-Niedzwiedzka K."/>
            <person name="Martijn J."/>
            <person name="Lind A.E."/>
            <person name="van Eijk R."/>
            <person name="Schleper C."/>
            <person name="Guy L."/>
            <person name="Ettema T.J."/>
        </authorList>
    </citation>
    <scope>NUCLEOTIDE SEQUENCE</scope>
</reference>
<protein>
    <recommendedName>
        <fullName evidence="2">Large polyvalent protein associated domain-containing protein</fullName>
    </recommendedName>
</protein>